<dbReference type="Proteomes" id="UP000831327">
    <property type="component" value="Chromosome"/>
</dbReference>
<reference evidence="2 3" key="1">
    <citation type="journal article" date="2016" name="Microbes Environ.">
        <title>Phylogenetically diverse aerobic anoxygenic phototrophic bacteria isolated from epilithic biofilms in Tama river, Japan.</title>
        <authorList>
            <person name="Hirose S."/>
            <person name="Matsuura K."/>
            <person name="Haruta S."/>
        </authorList>
    </citation>
    <scope>NUCLEOTIDE SEQUENCE [LARGE SCALE GENOMIC DNA]</scope>
    <source>
        <strain evidence="2 3">S08</strain>
    </source>
</reference>
<dbReference type="InterPro" id="IPR029063">
    <property type="entry name" value="SAM-dependent_MTases_sf"/>
</dbReference>
<dbReference type="Gene3D" id="3.40.50.150">
    <property type="entry name" value="Vaccinia Virus protein VP39"/>
    <property type="match status" value="1"/>
</dbReference>
<evidence type="ECO:0000259" key="1">
    <source>
        <dbReference type="Pfam" id="PF05050"/>
    </source>
</evidence>
<sequence length="232" mass="25100">MIRRVFQAGERQVTLDVRDDSSTHLVIREVFQDGVYAPVAGIAPPRVVLDIGGHIGLTSAFFRLVYPHAAIIAVEPDPSSFAILSGNAERIGNCRAFKLGLYERDAIAHFNAAQISVLSSLFPLQHEGVPSTATQVRLRHAGAFADELSAQFALPGFDLIKIDTEGAELAILGALGDRVAQANVIHLEFHSAADRRAIDDLLCRTHVLARGRIDKPDLGTLTYVAKRLTSAT</sequence>
<dbReference type="NCBIfam" id="TIGR01444">
    <property type="entry name" value="fkbM_fam"/>
    <property type="match status" value="1"/>
</dbReference>
<accession>A0ABN6P3T3</accession>
<keyword evidence="3" id="KW-1185">Reference proteome</keyword>
<evidence type="ECO:0000313" key="2">
    <source>
        <dbReference type="EMBL" id="BDG73327.1"/>
    </source>
</evidence>
<name>A0ABN6P3T3_9PROT</name>
<evidence type="ECO:0000313" key="3">
    <source>
        <dbReference type="Proteomes" id="UP000831327"/>
    </source>
</evidence>
<dbReference type="InterPro" id="IPR006342">
    <property type="entry name" value="FkbM_mtfrase"/>
</dbReference>
<dbReference type="RefSeq" id="WP_244407552.1">
    <property type="nucleotide sequence ID" value="NZ_AP025637.1"/>
</dbReference>
<organism evidence="2 3">
    <name type="scientific">Roseomonas fluvialis</name>
    <dbReference type="NCBI Taxonomy" id="1750527"/>
    <lineage>
        <taxon>Bacteria</taxon>
        <taxon>Pseudomonadati</taxon>
        <taxon>Pseudomonadota</taxon>
        <taxon>Alphaproteobacteria</taxon>
        <taxon>Acetobacterales</taxon>
        <taxon>Roseomonadaceae</taxon>
        <taxon>Roseomonas</taxon>
    </lineage>
</organism>
<dbReference type="PANTHER" id="PTHR34203:SF15">
    <property type="entry name" value="SLL1173 PROTEIN"/>
    <property type="match status" value="1"/>
</dbReference>
<feature type="domain" description="Methyltransferase FkbM" evidence="1">
    <location>
        <begin position="50"/>
        <end position="195"/>
    </location>
</feature>
<dbReference type="Pfam" id="PF05050">
    <property type="entry name" value="Methyltransf_21"/>
    <property type="match status" value="1"/>
</dbReference>
<dbReference type="InterPro" id="IPR052514">
    <property type="entry name" value="SAM-dependent_MTase"/>
</dbReference>
<dbReference type="SUPFAM" id="SSF53335">
    <property type="entry name" value="S-adenosyl-L-methionine-dependent methyltransferases"/>
    <property type="match status" value="1"/>
</dbReference>
<gene>
    <name evidence="2" type="ORF">Rmf_32560</name>
</gene>
<dbReference type="EMBL" id="AP025637">
    <property type="protein sequence ID" value="BDG73327.1"/>
    <property type="molecule type" value="Genomic_DNA"/>
</dbReference>
<dbReference type="PANTHER" id="PTHR34203">
    <property type="entry name" value="METHYLTRANSFERASE, FKBM FAMILY PROTEIN"/>
    <property type="match status" value="1"/>
</dbReference>
<proteinExistence type="predicted"/>
<protein>
    <recommendedName>
        <fullName evidence="1">Methyltransferase FkbM domain-containing protein</fullName>
    </recommendedName>
</protein>